<gene>
    <name evidence="4" type="ORF">LS71_008000</name>
</gene>
<dbReference type="STRING" id="1677920.LS71_05085"/>
<dbReference type="SMART" id="SM00028">
    <property type="entry name" value="TPR"/>
    <property type="match status" value="4"/>
</dbReference>
<dbReference type="PROSITE" id="PS50005">
    <property type="entry name" value="TPR"/>
    <property type="match status" value="2"/>
</dbReference>
<feature type="repeat" description="TPR" evidence="3">
    <location>
        <begin position="42"/>
        <end position="75"/>
    </location>
</feature>
<dbReference type="Proteomes" id="UP000029733">
    <property type="component" value="Unassembled WGS sequence"/>
</dbReference>
<dbReference type="Gene3D" id="1.25.40.10">
    <property type="entry name" value="Tetratricopeptide repeat domain"/>
    <property type="match status" value="2"/>
</dbReference>
<dbReference type="SUPFAM" id="SSF53756">
    <property type="entry name" value="UDP-Glycosyltransferase/glycogen phosphorylase"/>
    <property type="match status" value="1"/>
</dbReference>
<sequence length="543" mass="62048">MSQQTFNIASAIQMAFTLYQSKKYHECVDICIQILSVDCTRADVWSLAGIVMLEFRIYERAIEYFTQACQCAPNEPSHRLNLAEAYRRNGQARLCIDELYALLKQDSAMEDNPTLHFNLARAYADLEDSNQSIKHYTIAIKLDPNDLGAMFNLANAQVSLKQFGQAIELYLNAFSKGYLDAGVNLASTYVQIGLFSEALEVYSALYEHYRDDSEFIFNYANALQYAKADAQHTQALYQQAISLNPKRAEYYINYAHFLLRTLHFAQGFRIYEARKELPNMLPQGISHIWEFSEEGVQAFKDKDVLVYYEQGLGDSIMFARFVPALQQYAKSVRVIVQEPLVKFFTFMDIPSVACMSEVGHYDSAISLLSLPLALNVSHTKDLQHTPFMRTTKPTKHVRKIGICFSTDSKFTESSLKNIPLNELMSVLQPFMQSHGVKIYSLNKAKCEHIAQYDVISQEMNDFFDTYEIINGLDMVISIDSAVAHLSASMGKHTIVLLHKRYDWRWGNGISTPWYENVVCMAQSKMNDWSDVAENLSAYLKAWI</sequence>
<dbReference type="EMBL" id="JRPR02000008">
    <property type="protein sequence ID" value="TLD95441.1"/>
    <property type="molecule type" value="Genomic_DNA"/>
</dbReference>
<keyword evidence="5" id="KW-1185">Reference proteome</keyword>
<evidence type="ECO:0000256" key="1">
    <source>
        <dbReference type="ARBA" id="ARBA00022737"/>
    </source>
</evidence>
<accession>A0A4U8T772</accession>
<dbReference type="InterPro" id="IPR011990">
    <property type="entry name" value="TPR-like_helical_dom_sf"/>
</dbReference>
<comment type="caution">
    <text evidence="4">The sequence shown here is derived from an EMBL/GenBank/DDBJ whole genome shotgun (WGS) entry which is preliminary data.</text>
</comment>
<organism evidence="4 5">
    <name type="scientific">Helicobacter jaachi</name>
    <dbReference type="NCBI Taxonomy" id="1677920"/>
    <lineage>
        <taxon>Bacteria</taxon>
        <taxon>Pseudomonadati</taxon>
        <taxon>Campylobacterota</taxon>
        <taxon>Epsilonproteobacteria</taxon>
        <taxon>Campylobacterales</taxon>
        <taxon>Helicobacteraceae</taxon>
        <taxon>Helicobacter</taxon>
    </lineage>
</organism>
<name>A0A4U8T772_9HELI</name>
<dbReference type="OrthoDB" id="9814129at2"/>
<keyword evidence="1" id="KW-0677">Repeat</keyword>
<dbReference type="PANTHER" id="PTHR44943">
    <property type="entry name" value="CELLULOSE SYNTHASE OPERON PROTEIN C"/>
    <property type="match status" value="1"/>
</dbReference>
<evidence type="ECO:0000313" key="5">
    <source>
        <dbReference type="Proteomes" id="UP000029733"/>
    </source>
</evidence>
<evidence type="ECO:0000256" key="3">
    <source>
        <dbReference type="PROSITE-ProRule" id="PRU00339"/>
    </source>
</evidence>
<dbReference type="AlphaFoldDB" id="A0A4U8T772"/>
<dbReference type="RefSeq" id="WP_034354560.1">
    <property type="nucleotide sequence ID" value="NZ_JRPR02000008.1"/>
</dbReference>
<dbReference type="SUPFAM" id="SSF48452">
    <property type="entry name" value="TPR-like"/>
    <property type="match status" value="1"/>
</dbReference>
<dbReference type="Pfam" id="PF13432">
    <property type="entry name" value="TPR_16"/>
    <property type="match status" value="1"/>
</dbReference>
<evidence type="ECO:0000313" key="4">
    <source>
        <dbReference type="EMBL" id="TLD95441.1"/>
    </source>
</evidence>
<proteinExistence type="predicted"/>
<feature type="repeat" description="TPR" evidence="3">
    <location>
        <begin position="113"/>
        <end position="146"/>
    </location>
</feature>
<reference evidence="4 5" key="1">
    <citation type="journal article" date="2014" name="Genome Announc.">
        <title>Draft genome sequences of eight enterohepatic helicobacter species isolated from both laboratory and wild rodents.</title>
        <authorList>
            <person name="Sheh A."/>
            <person name="Shen Z."/>
            <person name="Fox J.G."/>
        </authorList>
    </citation>
    <scope>NUCLEOTIDE SEQUENCE [LARGE SCALE GENOMIC DNA]</scope>
    <source>
        <strain evidence="4 5">MIT 09-6949</strain>
    </source>
</reference>
<evidence type="ECO:0000256" key="2">
    <source>
        <dbReference type="ARBA" id="ARBA00022803"/>
    </source>
</evidence>
<keyword evidence="2 3" id="KW-0802">TPR repeat</keyword>
<dbReference type="Gene3D" id="3.40.50.2000">
    <property type="entry name" value="Glycogen Phosphorylase B"/>
    <property type="match status" value="1"/>
</dbReference>
<protein>
    <submittedName>
        <fullName evidence="4">Tetratricopeptide repeat protein</fullName>
    </submittedName>
</protein>
<dbReference type="InterPro" id="IPR051685">
    <property type="entry name" value="Ycf3/AcsC/BcsC/TPR_MFPF"/>
</dbReference>
<dbReference type="InterPro" id="IPR019734">
    <property type="entry name" value="TPR_rpt"/>
</dbReference>
<dbReference type="PANTHER" id="PTHR44943:SF8">
    <property type="entry name" value="TPR REPEAT-CONTAINING PROTEIN MJ0263"/>
    <property type="match status" value="1"/>
</dbReference>